<dbReference type="InterPro" id="IPR039447">
    <property type="entry name" value="UreH-like_TM_dom"/>
</dbReference>
<feature type="transmembrane region" description="Helical" evidence="1">
    <location>
        <begin position="169"/>
        <end position="189"/>
    </location>
</feature>
<dbReference type="KEGG" id="salk:FBQ74_08065"/>
<keyword evidence="4" id="KW-1185">Reference proteome</keyword>
<evidence type="ECO:0000256" key="1">
    <source>
        <dbReference type="SAM" id="Phobius"/>
    </source>
</evidence>
<sequence length="224" mass="23849">MSEFTGLSAFFIGLAGGLHCLGMCGGIASALRLATPSHDSHWPYTVSYNLGRVSSYTLAGAIAGGLGQMSSSFIPVAGPVLATISGIMLLAMAAYLGRWWMGLTRLERAGQHLWKKLQPLSRKLVPFSSPWAALPYGIIWGWLPCGLVYSVLTWSLASGSAFSGAQIMLCFGLGTLPALIATSIGAHWVVNALQKPVVRQIIAGLLAVFALILLFNALRMWLTI</sequence>
<evidence type="ECO:0000313" key="3">
    <source>
        <dbReference type="EMBL" id="QCZ93441.1"/>
    </source>
</evidence>
<feature type="transmembrane region" description="Helical" evidence="1">
    <location>
        <begin position="133"/>
        <end position="157"/>
    </location>
</feature>
<evidence type="ECO:0000259" key="2">
    <source>
        <dbReference type="Pfam" id="PF13386"/>
    </source>
</evidence>
<feature type="transmembrane region" description="Helical" evidence="1">
    <location>
        <begin position="201"/>
        <end position="222"/>
    </location>
</feature>
<feature type="transmembrane region" description="Helical" evidence="1">
    <location>
        <begin position="46"/>
        <end position="66"/>
    </location>
</feature>
<keyword evidence="1" id="KW-0812">Transmembrane</keyword>
<evidence type="ECO:0000313" key="4">
    <source>
        <dbReference type="Proteomes" id="UP000304912"/>
    </source>
</evidence>
<keyword evidence="1" id="KW-0472">Membrane</keyword>
<accession>A0A5B7YD01</accession>
<feature type="transmembrane region" description="Helical" evidence="1">
    <location>
        <begin position="73"/>
        <end position="96"/>
    </location>
</feature>
<dbReference type="OrthoDB" id="9798690at2"/>
<dbReference type="AlphaFoldDB" id="A0A5B7YD01"/>
<dbReference type="EMBL" id="CP039852">
    <property type="protein sequence ID" value="QCZ93441.1"/>
    <property type="molecule type" value="Genomic_DNA"/>
</dbReference>
<gene>
    <name evidence="3" type="ORF">FBQ74_08065</name>
</gene>
<dbReference type="PANTHER" id="PTHR42208:SF1">
    <property type="entry name" value="HEAVY METAL TRANSPORTER"/>
    <property type="match status" value="1"/>
</dbReference>
<dbReference type="RefSeq" id="WP_139756185.1">
    <property type="nucleotide sequence ID" value="NZ_CP039852.1"/>
</dbReference>
<reference evidence="3 4" key="1">
    <citation type="submission" date="2019-04" db="EMBL/GenBank/DDBJ databases">
        <title>Salinimonas iocasae sp. nov., a halophilic bacterium isolated from the outer tube casing of tubeworms in Okinawa Trough.</title>
        <authorList>
            <person name="Zhang H."/>
            <person name="Wang H."/>
            <person name="Li C."/>
        </authorList>
    </citation>
    <scope>NUCLEOTIDE SEQUENCE [LARGE SCALE GENOMIC DNA]</scope>
    <source>
        <strain evidence="3 4">KX18D6</strain>
    </source>
</reference>
<dbReference type="Proteomes" id="UP000304912">
    <property type="component" value="Chromosome"/>
</dbReference>
<keyword evidence="1" id="KW-1133">Transmembrane helix</keyword>
<protein>
    <submittedName>
        <fullName evidence="3">Sulfite exporter TauE/SafE family protein</fullName>
    </submittedName>
</protein>
<organism evidence="3 4">
    <name type="scientific">Salinimonas iocasae</name>
    <dbReference type="NCBI Taxonomy" id="2572577"/>
    <lineage>
        <taxon>Bacteria</taxon>
        <taxon>Pseudomonadati</taxon>
        <taxon>Pseudomonadota</taxon>
        <taxon>Gammaproteobacteria</taxon>
        <taxon>Alteromonadales</taxon>
        <taxon>Alteromonadaceae</taxon>
        <taxon>Alteromonas/Salinimonas group</taxon>
        <taxon>Salinimonas</taxon>
    </lineage>
</organism>
<feature type="domain" description="Urease accessory protein UreH-like transmembrane" evidence="2">
    <location>
        <begin position="9"/>
        <end position="211"/>
    </location>
</feature>
<dbReference type="PANTHER" id="PTHR42208">
    <property type="entry name" value="HEAVY METAL TRANSPORTER-RELATED"/>
    <property type="match status" value="1"/>
</dbReference>
<dbReference type="Pfam" id="PF13386">
    <property type="entry name" value="DsbD_2"/>
    <property type="match status" value="1"/>
</dbReference>
<proteinExistence type="predicted"/>
<name>A0A5B7YD01_9ALTE</name>